<dbReference type="GO" id="GO:0042597">
    <property type="term" value="C:periplasmic space"/>
    <property type="evidence" value="ECO:0007669"/>
    <property type="project" value="UniProtKB-SubCell"/>
</dbReference>
<evidence type="ECO:0000313" key="5">
    <source>
        <dbReference type="Proteomes" id="UP000243904"/>
    </source>
</evidence>
<comment type="similarity">
    <text evidence="2">Belongs to the bacterial solute-binding protein SsuA/TauA family.</text>
</comment>
<organism evidence="4 5">
    <name type="scientific">Bradyrhizobium canariense</name>
    <dbReference type="NCBI Taxonomy" id="255045"/>
    <lineage>
        <taxon>Bacteria</taxon>
        <taxon>Pseudomonadati</taxon>
        <taxon>Pseudomonadota</taxon>
        <taxon>Alphaproteobacteria</taxon>
        <taxon>Hyphomicrobiales</taxon>
        <taxon>Nitrobacteraceae</taxon>
        <taxon>Bradyrhizobium</taxon>
    </lineage>
</organism>
<comment type="subcellular location">
    <subcellularLocation>
        <location evidence="1">Periplasm</location>
    </subcellularLocation>
</comment>
<accession>A0A1H1VHF2</accession>
<sequence>MSKAATGHQVSRCYFSLSRRDVLAGIAGAVAYPAVVSSEAMAQAKPVVNVTLSTPGSAGSIWRAAISSLDPSLSSSFDINWVAGDPGQMQVQLAAGSLDVGVFGAIGLATLARRGSDITLFGPALNNHGRIIVKADSPFHQPSDLVGKKIATQPKTTETYQQARVALSLLGIDIDRDFETIFGPPTANLALFDRGDVDAVIVIEPTATRAVGSGARELAKIGDIWRHASGVDAAPFLVGLAAKRTWLDSNRALATSVARLFAAANGALRDNPNLFIEHAAEMGLRPKETAAINLLPGRLADVYPTEWDRSVWNAIDRQIEVAVKLRLLDAAPQRPLYDGLALGKA</sequence>
<dbReference type="Gene3D" id="3.40.190.10">
    <property type="entry name" value="Periplasmic binding protein-like II"/>
    <property type="match status" value="2"/>
</dbReference>
<evidence type="ECO:0000256" key="1">
    <source>
        <dbReference type="ARBA" id="ARBA00004418"/>
    </source>
</evidence>
<dbReference type="PROSITE" id="PS51318">
    <property type="entry name" value="TAT"/>
    <property type="match status" value="1"/>
</dbReference>
<dbReference type="EMBL" id="LT629750">
    <property type="protein sequence ID" value="SDS84278.1"/>
    <property type="molecule type" value="Genomic_DNA"/>
</dbReference>
<evidence type="ECO:0000256" key="2">
    <source>
        <dbReference type="ARBA" id="ARBA00010742"/>
    </source>
</evidence>
<dbReference type="AlphaFoldDB" id="A0A1H1VHF2"/>
<keyword evidence="3" id="KW-0732">Signal</keyword>
<dbReference type="Proteomes" id="UP000243904">
    <property type="component" value="Chromosome I"/>
</dbReference>
<dbReference type="PANTHER" id="PTHR30024">
    <property type="entry name" value="ALIPHATIC SULFONATES-BINDING PROTEIN-RELATED"/>
    <property type="match status" value="1"/>
</dbReference>
<protein>
    <submittedName>
        <fullName evidence="4">NitT/TauT family transport system substrate-binding protein</fullName>
    </submittedName>
</protein>
<dbReference type="RefSeq" id="WP_146688099.1">
    <property type="nucleotide sequence ID" value="NZ_LT629750.1"/>
</dbReference>
<name>A0A1H1VHF2_9BRAD</name>
<dbReference type="InterPro" id="IPR006311">
    <property type="entry name" value="TAT_signal"/>
</dbReference>
<dbReference type="PANTHER" id="PTHR30024:SF47">
    <property type="entry name" value="TAURINE-BINDING PERIPLASMIC PROTEIN"/>
    <property type="match status" value="1"/>
</dbReference>
<dbReference type="SUPFAM" id="SSF53850">
    <property type="entry name" value="Periplasmic binding protein-like II"/>
    <property type="match status" value="1"/>
</dbReference>
<gene>
    <name evidence="4" type="ORF">SAMN05444158_3416</name>
</gene>
<dbReference type="Pfam" id="PF12974">
    <property type="entry name" value="Phosphonate-bd"/>
    <property type="match status" value="1"/>
</dbReference>
<reference evidence="5" key="1">
    <citation type="submission" date="2016-10" db="EMBL/GenBank/DDBJ databases">
        <authorList>
            <person name="Varghese N."/>
            <person name="Submissions S."/>
        </authorList>
    </citation>
    <scope>NUCLEOTIDE SEQUENCE [LARGE SCALE GENOMIC DNA]</scope>
    <source>
        <strain evidence="5">GAS369</strain>
    </source>
</reference>
<evidence type="ECO:0000256" key="3">
    <source>
        <dbReference type="ARBA" id="ARBA00022729"/>
    </source>
</evidence>
<evidence type="ECO:0000313" key="4">
    <source>
        <dbReference type="EMBL" id="SDS84278.1"/>
    </source>
</evidence>
<proteinExistence type="inferred from homology"/>
<keyword evidence="5" id="KW-1185">Reference proteome</keyword>